<dbReference type="RefSeq" id="WP_393176196.1">
    <property type="nucleotide sequence ID" value="NZ_JBICRM010000048.1"/>
</dbReference>
<organism evidence="2 3">
    <name type="scientific">Nonomuraea marmarensis</name>
    <dbReference type="NCBI Taxonomy" id="3351344"/>
    <lineage>
        <taxon>Bacteria</taxon>
        <taxon>Bacillati</taxon>
        <taxon>Actinomycetota</taxon>
        <taxon>Actinomycetes</taxon>
        <taxon>Streptosporangiales</taxon>
        <taxon>Streptosporangiaceae</taxon>
        <taxon>Nonomuraea</taxon>
    </lineage>
</organism>
<keyword evidence="3" id="KW-1185">Reference proteome</keyword>
<keyword evidence="1" id="KW-0732">Signal</keyword>
<dbReference type="EMBL" id="JBICRM010000048">
    <property type="protein sequence ID" value="MFG1710428.1"/>
    <property type="molecule type" value="Genomic_DNA"/>
</dbReference>
<feature type="signal peptide" evidence="1">
    <location>
        <begin position="1"/>
        <end position="32"/>
    </location>
</feature>
<proteinExistence type="predicted"/>
<dbReference type="Gene3D" id="2.130.10.10">
    <property type="entry name" value="YVTN repeat-like/Quinoprotein amine dehydrogenase"/>
    <property type="match status" value="2"/>
</dbReference>
<dbReference type="PROSITE" id="PS51318">
    <property type="entry name" value="TAT"/>
    <property type="match status" value="1"/>
</dbReference>
<dbReference type="InterPro" id="IPR011044">
    <property type="entry name" value="Quino_amine_DH_bsu"/>
</dbReference>
<feature type="chain" id="PRO_5045105231" description="Ig-like domain repeat protein" evidence="1">
    <location>
        <begin position="33"/>
        <end position="647"/>
    </location>
</feature>
<dbReference type="InterPro" id="IPR013783">
    <property type="entry name" value="Ig-like_fold"/>
</dbReference>
<reference evidence="2 3" key="1">
    <citation type="submission" date="2024-10" db="EMBL/GenBank/DDBJ databases">
        <authorList>
            <person name="Topkara A.R."/>
            <person name="Saygin H."/>
        </authorList>
    </citation>
    <scope>NUCLEOTIDE SEQUENCE [LARGE SCALE GENOMIC DNA]</scope>
    <source>
        <strain evidence="2 3">M3C6</strain>
    </source>
</reference>
<evidence type="ECO:0000256" key="1">
    <source>
        <dbReference type="SAM" id="SignalP"/>
    </source>
</evidence>
<dbReference type="InterPro" id="IPR017868">
    <property type="entry name" value="Filamin/ABP280_repeat-like"/>
</dbReference>
<evidence type="ECO:0000313" key="2">
    <source>
        <dbReference type="EMBL" id="MFG1710428.1"/>
    </source>
</evidence>
<name>A0ABW7ATR7_9ACTN</name>
<sequence length="647" mass="67054">MSLRLARRLLACGATTAIAAALLVAQAPAATAADSLIDLGVDIDYMYGSDVVAGNDRVYASVDDRIVAADSRGVFTGAITGLAGAGGLAVTPDGTRLYAALRLSNEVAEIDTGSFSITRRFDLAAYPCPRRVAWSGGRLYVGYGCSSGNGGLLGLDTTAAQPEPTPIIPRLNSFPVPAAAGSTLVVSADNETLVYDTSGADVTLRGMLGQPSSIESSQPDITLTSDGSTALTLHGSPNTYNAWDTTSLTLVRGYGTEGSARAMAISPDGTSVLGAQYFNGVSSINVFDAATGENTFTYADSDVEVFMGALTNLGRVAFALVKDASDRVHLWRVPDVDLPASTLTLTAPYAVDAVAPLTLTGRLALAEGSASGGQRVTVARRVESIDGNGPREPVAEVTTAADGSFTLTDALPAAGRFRYEAVWDGDAEHRWTKAYTYVTAAKVRSSVTLDVPASATLFEPLTLTGRLTLANGAAPGEQRLTVTRHAPDGTRLTLSAVTAADGAYTLTDTPPVAGRYTYYVSWSGNAAYELSYTSRSVPVAKAPVVLTLTGPEQSVADRSVELSGTLSGAGLDPAGTTLLVQRTVSNRDGTVTTGLPNIRLTSADGSFTVADTPQVGGDYTYSVRRLGDDTHLPAEAVHTLTVRGPLD</sequence>
<dbReference type="Gene3D" id="2.60.40.10">
    <property type="entry name" value="Immunoglobulins"/>
    <property type="match status" value="1"/>
</dbReference>
<comment type="caution">
    <text evidence="2">The sequence shown here is derived from an EMBL/GenBank/DDBJ whole genome shotgun (WGS) entry which is preliminary data.</text>
</comment>
<dbReference type="PANTHER" id="PTHR47197">
    <property type="entry name" value="PROTEIN NIRF"/>
    <property type="match status" value="1"/>
</dbReference>
<dbReference type="PANTHER" id="PTHR47197:SF3">
    <property type="entry name" value="DIHYDRO-HEME D1 DEHYDROGENASE"/>
    <property type="match status" value="1"/>
</dbReference>
<evidence type="ECO:0000313" key="3">
    <source>
        <dbReference type="Proteomes" id="UP001603978"/>
    </source>
</evidence>
<dbReference type="SUPFAM" id="SSF50969">
    <property type="entry name" value="YVTN repeat-like/Quinoprotein amine dehydrogenase"/>
    <property type="match status" value="1"/>
</dbReference>
<gene>
    <name evidence="2" type="ORF">ACFLIM_45405</name>
</gene>
<dbReference type="InterPro" id="IPR006311">
    <property type="entry name" value="TAT_signal"/>
</dbReference>
<dbReference type="InterPro" id="IPR015943">
    <property type="entry name" value="WD40/YVTN_repeat-like_dom_sf"/>
</dbReference>
<evidence type="ECO:0008006" key="4">
    <source>
        <dbReference type="Google" id="ProtNLM"/>
    </source>
</evidence>
<protein>
    <recommendedName>
        <fullName evidence="4">Ig-like domain repeat protein</fullName>
    </recommendedName>
</protein>
<dbReference type="Proteomes" id="UP001603978">
    <property type="component" value="Unassembled WGS sequence"/>
</dbReference>
<dbReference type="PROSITE" id="PS50194">
    <property type="entry name" value="FILAMIN_REPEAT"/>
    <property type="match status" value="1"/>
</dbReference>
<accession>A0ABW7ATR7</accession>
<dbReference type="InterPro" id="IPR051200">
    <property type="entry name" value="Host-pathogen_enzymatic-act"/>
</dbReference>